<dbReference type="InterPro" id="IPR016047">
    <property type="entry name" value="M23ase_b-sheet_dom"/>
</dbReference>
<feature type="domain" description="M23ase beta-sheet core" evidence="1">
    <location>
        <begin position="111"/>
        <end position="204"/>
    </location>
</feature>
<protein>
    <submittedName>
        <fullName evidence="2">M23 family metallopeptidase</fullName>
    </submittedName>
</protein>
<accession>A0A4R4X2E1</accession>
<evidence type="ECO:0000313" key="2">
    <source>
        <dbReference type="EMBL" id="TDD24383.1"/>
    </source>
</evidence>
<sequence>MNPFRRPRPDLPVPDPTARFALRLRRAVSPLSRDTVPLPPADLPRCPILARFRPAGFRAVAPLAVAAGPLALSAATAVPAAAAADPAVWPLTPRPAVVRAFDLPAEPWLPGHRGVDLSGSPGQPVRAATAGTITYAGQLAGRGVVVISTGPRRTTYEPVVPSVEVGTAVRPGSVIGRLSAAGSHCAPATCLHWGLIQGTQYQNPL</sequence>
<dbReference type="CDD" id="cd12797">
    <property type="entry name" value="M23_peptidase"/>
    <property type="match status" value="1"/>
</dbReference>
<dbReference type="EMBL" id="SMKR01000064">
    <property type="protein sequence ID" value="TDD24383.1"/>
    <property type="molecule type" value="Genomic_DNA"/>
</dbReference>
<dbReference type="AlphaFoldDB" id="A0A4R4X2E1"/>
<evidence type="ECO:0000313" key="3">
    <source>
        <dbReference type="Proteomes" id="UP000295172"/>
    </source>
</evidence>
<comment type="caution">
    <text evidence="2">The sequence shown here is derived from an EMBL/GenBank/DDBJ whole genome shotgun (WGS) entry which is preliminary data.</text>
</comment>
<dbReference type="InterPro" id="IPR011055">
    <property type="entry name" value="Dup_hybrid_motif"/>
</dbReference>
<organism evidence="2 3">
    <name type="scientific">Kribbella turkmenica</name>
    <dbReference type="NCBI Taxonomy" id="2530375"/>
    <lineage>
        <taxon>Bacteria</taxon>
        <taxon>Bacillati</taxon>
        <taxon>Actinomycetota</taxon>
        <taxon>Actinomycetes</taxon>
        <taxon>Propionibacteriales</taxon>
        <taxon>Kribbellaceae</taxon>
        <taxon>Kribbella</taxon>
    </lineage>
</organism>
<proteinExistence type="predicted"/>
<name>A0A4R4X2E1_9ACTN</name>
<dbReference type="Gene3D" id="2.70.70.10">
    <property type="entry name" value="Glucose Permease (Domain IIA)"/>
    <property type="match status" value="1"/>
</dbReference>
<dbReference type="Proteomes" id="UP000295172">
    <property type="component" value="Unassembled WGS sequence"/>
</dbReference>
<dbReference type="Pfam" id="PF01551">
    <property type="entry name" value="Peptidase_M23"/>
    <property type="match status" value="1"/>
</dbReference>
<dbReference type="OrthoDB" id="5245088at2"/>
<dbReference type="SUPFAM" id="SSF51261">
    <property type="entry name" value="Duplicated hybrid motif"/>
    <property type="match status" value="1"/>
</dbReference>
<evidence type="ECO:0000259" key="1">
    <source>
        <dbReference type="Pfam" id="PF01551"/>
    </source>
</evidence>
<keyword evidence="3" id="KW-1185">Reference proteome</keyword>
<feature type="non-terminal residue" evidence="2">
    <location>
        <position position="205"/>
    </location>
</feature>
<gene>
    <name evidence="2" type="ORF">E1218_16350</name>
</gene>
<reference evidence="2 3" key="1">
    <citation type="submission" date="2019-02" db="EMBL/GenBank/DDBJ databases">
        <title>Draft genome sequences of novel Actinobacteria.</title>
        <authorList>
            <person name="Sahin N."/>
            <person name="Ay H."/>
            <person name="Saygin H."/>
        </authorList>
    </citation>
    <scope>NUCLEOTIDE SEQUENCE [LARGE SCALE GENOMIC DNA]</scope>
    <source>
        <strain evidence="2 3">16K104</strain>
    </source>
</reference>